<dbReference type="EMBL" id="JAUESC010000384">
    <property type="protein sequence ID" value="KAK0582297.1"/>
    <property type="molecule type" value="Genomic_DNA"/>
</dbReference>
<accession>A0AA39VJ57</accession>
<dbReference type="InterPro" id="IPR052500">
    <property type="entry name" value="Chloro/Mito_RNA_Process"/>
</dbReference>
<dbReference type="PANTHER" id="PTHR47539:SF1">
    <property type="entry name" value="PENTATRICOPEPTIDE REPEAT-CONTAINING PROTEIN OTP51, CHLOROPLASTIC"/>
    <property type="match status" value="1"/>
</dbReference>
<sequence length="208" mass="23780">MWLDAFLGFGGDDDDAFLVPFASSSSSSSAASHSNFVEHSTSEDSSSVEEEWDYWGSREEGSLWFDLGVAGSEMIRHMGAPSLKVKELEELPGEWRRSKLTRLCKEFPALACVQGSYFDTFRILDEERKWLRQEDATYVVVHFIRIGEYVAADRVYNWMQGKDWYRFDFALATKLADSMGRLPAPSQCAQFCLQSSHKQTWMLIKTLP</sequence>
<comment type="caution">
    <text evidence="1">The sequence shown here is derived from an EMBL/GenBank/DDBJ whole genome shotgun (WGS) entry which is preliminary data.</text>
</comment>
<protein>
    <submittedName>
        <fullName evidence="1">Uncharacterized protein</fullName>
    </submittedName>
</protein>
<proteinExistence type="predicted"/>
<dbReference type="Proteomes" id="UP001168877">
    <property type="component" value="Unassembled WGS sequence"/>
</dbReference>
<keyword evidence="2" id="KW-1185">Reference proteome</keyword>
<dbReference type="GO" id="GO:0000373">
    <property type="term" value="P:Group II intron splicing"/>
    <property type="evidence" value="ECO:0007669"/>
    <property type="project" value="TreeGrafter"/>
</dbReference>
<dbReference type="GO" id="GO:0045292">
    <property type="term" value="P:mRNA cis splicing, via spliceosome"/>
    <property type="evidence" value="ECO:0007669"/>
    <property type="project" value="TreeGrafter"/>
</dbReference>
<evidence type="ECO:0000313" key="1">
    <source>
        <dbReference type="EMBL" id="KAK0582297.1"/>
    </source>
</evidence>
<dbReference type="AlphaFoldDB" id="A0AA39VJ57"/>
<evidence type="ECO:0000313" key="2">
    <source>
        <dbReference type="Proteomes" id="UP001168877"/>
    </source>
</evidence>
<reference evidence="1" key="2">
    <citation type="submission" date="2023-06" db="EMBL/GenBank/DDBJ databases">
        <authorList>
            <person name="Swenson N.G."/>
            <person name="Wegrzyn J.L."/>
            <person name="Mcevoy S.L."/>
        </authorList>
    </citation>
    <scope>NUCLEOTIDE SEQUENCE</scope>
    <source>
        <strain evidence="1">NS2018</strain>
        <tissue evidence="1">Leaf</tissue>
    </source>
</reference>
<reference evidence="1" key="1">
    <citation type="journal article" date="2022" name="Plant J.">
        <title>Strategies of tolerance reflected in two North American maple genomes.</title>
        <authorList>
            <person name="McEvoy S.L."/>
            <person name="Sezen U.U."/>
            <person name="Trouern-Trend A."/>
            <person name="McMahon S.M."/>
            <person name="Schaberg P.G."/>
            <person name="Yang J."/>
            <person name="Wegrzyn J.L."/>
            <person name="Swenson N.G."/>
        </authorList>
    </citation>
    <scope>NUCLEOTIDE SEQUENCE</scope>
    <source>
        <strain evidence="1">NS2018</strain>
    </source>
</reference>
<gene>
    <name evidence="1" type="ORF">LWI29_023861</name>
</gene>
<organism evidence="1 2">
    <name type="scientific">Acer saccharum</name>
    <name type="common">Sugar maple</name>
    <dbReference type="NCBI Taxonomy" id="4024"/>
    <lineage>
        <taxon>Eukaryota</taxon>
        <taxon>Viridiplantae</taxon>
        <taxon>Streptophyta</taxon>
        <taxon>Embryophyta</taxon>
        <taxon>Tracheophyta</taxon>
        <taxon>Spermatophyta</taxon>
        <taxon>Magnoliopsida</taxon>
        <taxon>eudicotyledons</taxon>
        <taxon>Gunneridae</taxon>
        <taxon>Pentapetalae</taxon>
        <taxon>rosids</taxon>
        <taxon>malvids</taxon>
        <taxon>Sapindales</taxon>
        <taxon>Sapindaceae</taxon>
        <taxon>Hippocastanoideae</taxon>
        <taxon>Acereae</taxon>
        <taxon>Acer</taxon>
    </lineage>
</organism>
<dbReference type="GO" id="GO:0048564">
    <property type="term" value="P:photosystem I assembly"/>
    <property type="evidence" value="ECO:0007669"/>
    <property type="project" value="TreeGrafter"/>
</dbReference>
<dbReference type="PANTHER" id="PTHR47539">
    <property type="entry name" value="PENTATRICOPEPTIDE REPEAT-CONTAINING PROTEIN OTP51, CHLOROPLASTIC"/>
    <property type="match status" value="1"/>
</dbReference>
<name>A0AA39VJ57_ACESA</name>